<dbReference type="PANTHER" id="PTHR43884:SF40">
    <property type="entry name" value="ACYL-COA DEHYDROGENASE"/>
    <property type="match status" value="1"/>
</dbReference>
<dbReference type="Gene3D" id="2.40.110.10">
    <property type="entry name" value="Butyryl-CoA Dehydrogenase, subunit A, domain 2"/>
    <property type="match status" value="1"/>
</dbReference>
<dbReference type="STRING" id="1075402.AN216_24035"/>
<dbReference type="Proteomes" id="UP000176101">
    <property type="component" value="Unassembled WGS sequence"/>
</dbReference>
<evidence type="ECO:0000256" key="4">
    <source>
        <dbReference type="ARBA" id="ARBA00022827"/>
    </source>
</evidence>
<name>A0A1E7JVU2_9ACTN</name>
<dbReference type="Gene3D" id="1.20.140.10">
    <property type="entry name" value="Butyryl-CoA Dehydrogenase, subunit A, domain 3"/>
    <property type="match status" value="1"/>
</dbReference>
<dbReference type="FunFam" id="2.40.110.10:FF:000002">
    <property type="entry name" value="Acyl-CoA dehydrogenase fadE12"/>
    <property type="match status" value="1"/>
</dbReference>
<evidence type="ECO:0000313" key="10">
    <source>
        <dbReference type="EMBL" id="OEU94823.1"/>
    </source>
</evidence>
<dbReference type="GO" id="GO:0003995">
    <property type="term" value="F:acyl-CoA dehydrogenase activity"/>
    <property type="evidence" value="ECO:0007669"/>
    <property type="project" value="InterPro"/>
</dbReference>
<dbReference type="FunFam" id="1.20.140.10:FF:000001">
    <property type="entry name" value="Acyl-CoA dehydrogenase"/>
    <property type="match status" value="1"/>
</dbReference>
<keyword evidence="3 6" id="KW-0285">Flavoprotein</keyword>
<dbReference type="SUPFAM" id="SSF47203">
    <property type="entry name" value="Acyl-CoA dehydrogenase C-terminal domain-like"/>
    <property type="match status" value="1"/>
</dbReference>
<protein>
    <submittedName>
        <fullName evidence="10">Acyl-CoA dehydrogenase</fullName>
    </submittedName>
</protein>
<sequence length="386" mass="42842">MHFQLTDEQRLMVETVRKFVTTELDPYADEVERQDEVPPELAERVRRKALDVGLYAANMPAELGGAGLDAVSMTLVERELGRTGYALQMLVARPSNILEACQGEQRERYLLPTIRGERHDCLAMTEPGAGSDIRGMKTRAERVGDTYVLNGTKHFISHADAADFAVLFAATGTEETSRGTKSLITAFLVDLDTPGVEVRRGSACVSHRGYHQCELSFTDARVPVGQRLGEEGRGFELMGEWLGASRLSVAATSVGRARRVLEMTTQWAAEREQFGQSIGRFQGVGFPLADMATELEAAELLTLRAAWKQDQGTMTDQDVAMAKLYATEALARITDRAVQVFGGMGLMEELPIERYWRDARVERIWDGTSEIQRHIISRAMLRPLGS</sequence>
<evidence type="ECO:0000259" key="8">
    <source>
        <dbReference type="Pfam" id="PF02770"/>
    </source>
</evidence>
<dbReference type="InterPro" id="IPR009100">
    <property type="entry name" value="AcylCoA_DH/oxidase_NM_dom_sf"/>
</dbReference>
<evidence type="ECO:0000259" key="7">
    <source>
        <dbReference type="Pfam" id="PF00441"/>
    </source>
</evidence>
<comment type="caution">
    <text evidence="10">The sequence shown here is derived from an EMBL/GenBank/DDBJ whole genome shotgun (WGS) entry which is preliminary data.</text>
</comment>
<dbReference type="InterPro" id="IPR006089">
    <property type="entry name" value="Acyl-CoA_DH_CS"/>
</dbReference>
<dbReference type="Gene3D" id="1.10.540.10">
    <property type="entry name" value="Acyl-CoA dehydrogenase/oxidase, N-terminal domain"/>
    <property type="match status" value="1"/>
</dbReference>
<evidence type="ECO:0000256" key="1">
    <source>
        <dbReference type="ARBA" id="ARBA00001974"/>
    </source>
</evidence>
<dbReference type="PANTHER" id="PTHR43884">
    <property type="entry name" value="ACYL-COA DEHYDROGENASE"/>
    <property type="match status" value="1"/>
</dbReference>
<keyword evidence="11" id="KW-1185">Reference proteome</keyword>
<evidence type="ECO:0000256" key="5">
    <source>
        <dbReference type="ARBA" id="ARBA00023002"/>
    </source>
</evidence>
<feature type="domain" description="Acyl-CoA dehydrogenase/oxidase C-terminal" evidence="7">
    <location>
        <begin position="232"/>
        <end position="381"/>
    </location>
</feature>
<gene>
    <name evidence="10" type="ORF">AN216_24035</name>
</gene>
<dbReference type="PIRSF" id="PIRSF016578">
    <property type="entry name" value="HsaA"/>
    <property type="match status" value="1"/>
</dbReference>
<dbReference type="PROSITE" id="PS00073">
    <property type="entry name" value="ACYL_COA_DH_2"/>
    <property type="match status" value="1"/>
</dbReference>
<feature type="domain" description="Acyl-CoA oxidase/dehydrogenase middle" evidence="8">
    <location>
        <begin position="121"/>
        <end position="219"/>
    </location>
</feature>
<comment type="similarity">
    <text evidence="2 6">Belongs to the acyl-CoA dehydrogenase family.</text>
</comment>
<dbReference type="InterPro" id="IPR009075">
    <property type="entry name" value="AcylCo_DH/oxidase_C"/>
</dbReference>
<dbReference type="GO" id="GO:0050660">
    <property type="term" value="F:flavin adenine dinucleotide binding"/>
    <property type="evidence" value="ECO:0007669"/>
    <property type="project" value="InterPro"/>
</dbReference>
<dbReference type="Pfam" id="PF02771">
    <property type="entry name" value="Acyl-CoA_dh_N"/>
    <property type="match status" value="1"/>
</dbReference>
<dbReference type="AlphaFoldDB" id="A0A1E7JVU2"/>
<dbReference type="InterPro" id="IPR046373">
    <property type="entry name" value="Acyl-CoA_Oxase/DH_mid-dom_sf"/>
</dbReference>
<evidence type="ECO:0000256" key="3">
    <source>
        <dbReference type="ARBA" id="ARBA00022630"/>
    </source>
</evidence>
<dbReference type="PATRIC" id="fig|1075402.3.peg.1052"/>
<dbReference type="InterPro" id="IPR036250">
    <property type="entry name" value="AcylCo_DH-like_C"/>
</dbReference>
<proteinExistence type="inferred from homology"/>
<organism evidence="10 11">
    <name type="scientific">Streptomyces oceani</name>
    <dbReference type="NCBI Taxonomy" id="1075402"/>
    <lineage>
        <taxon>Bacteria</taxon>
        <taxon>Bacillati</taxon>
        <taxon>Actinomycetota</taxon>
        <taxon>Actinomycetes</taxon>
        <taxon>Kitasatosporales</taxon>
        <taxon>Streptomycetaceae</taxon>
        <taxon>Streptomyces</taxon>
    </lineage>
</organism>
<dbReference type="Pfam" id="PF00441">
    <property type="entry name" value="Acyl-CoA_dh_1"/>
    <property type="match status" value="1"/>
</dbReference>
<dbReference type="InterPro" id="IPR006091">
    <property type="entry name" value="Acyl-CoA_Oxase/DH_mid-dom"/>
</dbReference>
<dbReference type="PROSITE" id="PS00072">
    <property type="entry name" value="ACYL_COA_DH_1"/>
    <property type="match status" value="1"/>
</dbReference>
<reference evidence="10 11" key="1">
    <citation type="journal article" date="2016" name="Front. Microbiol.">
        <title>Comparative Genomics Analysis of Streptomyces Species Reveals Their Adaptation to the Marine Environment and Their Diversity at the Genomic Level.</title>
        <authorList>
            <person name="Tian X."/>
            <person name="Zhang Z."/>
            <person name="Yang T."/>
            <person name="Chen M."/>
            <person name="Li J."/>
            <person name="Chen F."/>
            <person name="Yang J."/>
            <person name="Li W."/>
            <person name="Zhang B."/>
            <person name="Zhang Z."/>
            <person name="Wu J."/>
            <person name="Zhang C."/>
            <person name="Long L."/>
            <person name="Xiao J."/>
        </authorList>
    </citation>
    <scope>NUCLEOTIDE SEQUENCE [LARGE SCALE GENOMIC DNA]</scope>
    <source>
        <strain evidence="10 11">SCSIO 02100</strain>
    </source>
</reference>
<feature type="domain" description="Acyl-CoA dehydrogenase/oxidase N-terminal" evidence="9">
    <location>
        <begin position="6"/>
        <end position="117"/>
    </location>
</feature>
<dbReference type="EMBL" id="LJGU01000152">
    <property type="protein sequence ID" value="OEU94823.1"/>
    <property type="molecule type" value="Genomic_DNA"/>
</dbReference>
<keyword evidence="5 6" id="KW-0560">Oxidoreductase</keyword>
<keyword evidence="4 6" id="KW-0274">FAD</keyword>
<evidence type="ECO:0000256" key="6">
    <source>
        <dbReference type="RuleBase" id="RU362125"/>
    </source>
</evidence>
<dbReference type="OrthoDB" id="3176804at2"/>
<comment type="cofactor">
    <cofactor evidence="1 6">
        <name>FAD</name>
        <dbReference type="ChEBI" id="CHEBI:57692"/>
    </cofactor>
</comment>
<dbReference type="Pfam" id="PF02770">
    <property type="entry name" value="Acyl-CoA_dh_M"/>
    <property type="match status" value="1"/>
</dbReference>
<evidence type="ECO:0000313" key="11">
    <source>
        <dbReference type="Proteomes" id="UP000176101"/>
    </source>
</evidence>
<evidence type="ECO:0000259" key="9">
    <source>
        <dbReference type="Pfam" id="PF02771"/>
    </source>
</evidence>
<dbReference type="InterPro" id="IPR013786">
    <property type="entry name" value="AcylCoA_DH/ox_N"/>
</dbReference>
<dbReference type="InterPro" id="IPR037069">
    <property type="entry name" value="AcylCoA_DH/ox_N_sf"/>
</dbReference>
<accession>A0A1E7JVU2</accession>
<dbReference type="SUPFAM" id="SSF56645">
    <property type="entry name" value="Acyl-CoA dehydrogenase NM domain-like"/>
    <property type="match status" value="1"/>
</dbReference>
<dbReference type="RefSeq" id="WP_070198796.1">
    <property type="nucleotide sequence ID" value="NZ_LJGU01000152.1"/>
</dbReference>
<evidence type="ECO:0000256" key="2">
    <source>
        <dbReference type="ARBA" id="ARBA00009347"/>
    </source>
</evidence>